<comment type="caution">
    <text evidence="2">The sequence shown here is derived from an EMBL/GenBank/DDBJ whole genome shotgun (WGS) entry which is preliminary data.</text>
</comment>
<dbReference type="SUPFAM" id="SSF88697">
    <property type="entry name" value="PUA domain-like"/>
    <property type="match status" value="1"/>
</dbReference>
<evidence type="ECO:0000313" key="3">
    <source>
        <dbReference type="Proteomes" id="UP000179230"/>
    </source>
</evidence>
<organism evidence="2 3">
    <name type="scientific">Candidatus Kaiserbacteria bacterium RIFOXYD1_FULL_42_15</name>
    <dbReference type="NCBI Taxonomy" id="1798532"/>
    <lineage>
        <taxon>Bacteria</taxon>
        <taxon>Candidatus Kaiseribacteriota</taxon>
    </lineage>
</organism>
<dbReference type="EMBL" id="MFMT01000019">
    <property type="protein sequence ID" value="OGG88491.1"/>
    <property type="molecule type" value="Genomic_DNA"/>
</dbReference>
<name>A0A1F6FRK2_9BACT</name>
<reference evidence="2 3" key="1">
    <citation type="journal article" date="2016" name="Nat. Commun.">
        <title>Thousands of microbial genomes shed light on interconnected biogeochemical processes in an aquifer system.</title>
        <authorList>
            <person name="Anantharaman K."/>
            <person name="Brown C.T."/>
            <person name="Hug L.A."/>
            <person name="Sharon I."/>
            <person name="Castelle C.J."/>
            <person name="Probst A.J."/>
            <person name="Thomas B.C."/>
            <person name="Singh A."/>
            <person name="Wilkins M.J."/>
            <person name="Karaoz U."/>
            <person name="Brodie E.L."/>
            <person name="Williams K.H."/>
            <person name="Hubbard S.S."/>
            <person name="Banfield J.F."/>
        </authorList>
    </citation>
    <scope>NUCLEOTIDE SEQUENCE [LARGE SCALE GENOMIC DNA]</scope>
</reference>
<dbReference type="Pfam" id="PF04266">
    <property type="entry name" value="ASCH"/>
    <property type="match status" value="1"/>
</dbReference>
<evidence type="ECO:0000259" key="1">
    <source>
        <dbReference type="SMART" id="SM01022"/>
    </source>
</evidence>
<dbReference type="Proteomes" id="UP000179230">
    <property type="component" value="Unassembled WGS sequence"/>
</dbReference>
<dbReference type="AlphaFoldDB" id="A0A1F6FRK2"/>
<dbReference type="Gene3D" id="2.30.130.30">
    <property type="entry name" value="Hypothetical protein"/>
    <property type="match status" value="1"/>
</dbReference>
<sequence length="96" mass="11570">MRLHPEPFARIKSGEKKVECRLYDEKRRKLKVGDCIKFLLRPDFTEVFEKKVIALYTFPTFEAMYEKFPEEHINNVYQYYTPAEEQKYGVVAIELE</sequence>
<feature type="domain" description="ASCH" evidence="1">
    <location>
        <begin position="1"/>
        <end position="96"/>
    </location>
</feature>
<dbReference type="InterPro" id="IPR007374">
    <property type="entry name" value="ASCH_domain"/>
</dbReference>
<evidence type="ECO:0000313" key="2">
    <source>
        <dbReference type="EMBL" id="OGG88491.1"/>
    </source>
</evidence>
<gene>
    <name evidence="2" type="ORF">A2592_03685</name>
</gene>
<dbReference type="InterPro" id="IPR015947">
    <property type="entry name" value="PUA-like_sf"/>
</dbReference>
<proteinExistence type="predicted"/>
<accession>A0A1F6FRK2</accession>
<dbReference type="SMART" id="SM01022">
    <property type="entry name" value="ASCH"/>
    <property type="match status" value="1"/>
</dbReference>
<protein>
    <recommendedName>
        <fullName evidence="1">ASCH domain-containing protein</fullName>
    </recommendedName>
</protein>